<keyword evidence="1" id="KW-1133">Transmembrane helix</keyword>
<protein>
    <submittedName>
        <fullName evidence="2">Uncharacterized protein</fullName>
    </submittedName>
</protein>
<dbReference type="EMBL" id="CP090978">
    <property type="protein sequence ID" value="UJF31889.1"/>
    <property type="molecule type" value="Genomic_DNA"/>
</dbReference>
<dbReference type="Proteomes" id="UP001649230">
    <property type="component" value="Chromosome"/>
</dbReference>
<gene>
    <name evidence="2" type="ORF">L0M14_19290</name>
</gene>
<reference evidence="2 3" key="1">
    <citation type="journal article" date="2024" name="Int. J. Syst. Evol. Microbiol.">
        <title>Paenibacillus hexagrammi sp. nov., a novel bacterium isolated from the gut content of Hexagrammos agrammus.</title>
        <authorList>
            <person name="Jung H.K."/>
            <person name="Kim D.G."/>
            <person name="Zin H."/>
            <person name="Park J."/>
            <person name="Jung H."/>
            <person name="Kim Y.O."/>
            <person name="Kong H.J."/>
            <person name="Kim J.W."/>
            <person name="Kim Y.S."/>
        </authorList>
    </citation>
    <scope>NUCLEOTIDE SEQUENCE [LARGE SCALE GENOMIC DNA]</scope>
    <source>
        <strain evidence="2 3">YPD9-1</strain>
    </source>
</reference>
<feature type="transmembrane region" description="Helical" evidence="1">
    <location>
        <begin position="7"/>
        <end position="28"/>
    </location>
</feature>
<organism evidence="2 3">
    <name type="scientific">Paenibacillus hexagrammi</name>
    <dbReference type="NCBI Taxonomy" id="2908839"/>
    <lineage>
        <taxon>Bacteria</taxon>
        <taxon>Bacillati</taxon>
        <taxon>Bacillota</taxon>
        <taxon>Bacilli</taxon>
        <taxon>Bacillales</taxon>
        <taxon>Paenibacillaceae</taxon>
        <taxon>Paenibacillus</taxon>
    </lineage>
</organism>
<proteinExistence type="predicted"/>
<keyword evidence="3" id="KW-1185">Reference proteome</keyword>
<keyword evidence="1" id="KW-0812">Transmembrane</keyword>
<sequence>MNITNLRLIAFSTCIFAVFLFIIDGLYIHNGQQFDGMGLISTFILPPIGIISVIAARKRSGSILDKMLIVMNLAAFFSFLFSCL</sequence>
<feature type="transmembrane region" description="Helical" evidence="1">
    <location>
        <begin position="34"/>
        <end position="56"/>
    </location>
</feature>
<keyword evidence="1" id="KW-0472">Membrane</keyword>
<evidence type="ECO:0000313" key="2">
    <source>
        <dbReference type="EMBL" id="UJF31889.1"/>
    </source>
</evidence>
<evidence type="ECO:0000313" key="3">
    <source>
        <dbReference type="Proteomes" id="UP001649230"/>
    </source>
</evidence>
<accession>A0ABY3SD20</accession>
<name>A0ABY3SD20_9BACL</name>
<feature type="transmembrane region" description="Helical" evidence="1">
    <location>
        <begin position="63"/>
        <end position="81"/>
    </location>
</feature>
<dbReference type="RefSeq" id="WP_235118234.1">
    <property type="nucleotide sequence ID" value="NZ_CP090978.1"/>
</dbReference>
<evidence type="ECO:0000256" key="1">
    <source>
        <dbReference type="SAM" id="Phobius"/>
    </source>
</evidence>